<dbReference type="InterPro" id="IPR055943">
    <property type="entry name" value="DUF7521"/>
</dbReference>
<reference evidence="2 3" key="1">
    <citation type="journal article" date="2019" name="Int. J. Syst. Evol. Microbiol.">
        <title>The Global Catalogue of Microorganisms (GCM) 10K type strain sequencing project: providing services to taxonomists for standard genome sequencing and annotation.</title>
        <authorList>
            <consortium name="The Broad Institute Genomics Platform"/>
            <consortium name="The Broad Institute Genome Sequencing Center for Infectious Disease"/>
            <person name="Wu L."/>
            <person name="Ma J."/>
        </authorList>
    </citation>
    <scope>NUCLEOTIDE SEQUENCE [LARGE SCALE GENOMIC DNA]</scope>
    <source>
        <strain evidence="2 3">DT72</strain>
    </source>
</reference>
<dbReference type="EMBL" id="JBHSZH010000005">
    <property type="protein sequence ID" value="MFC7079689.1"/>
    <property type="molecule type" value="Genomic_DNA"/>
</dbReference>
<accession>A0ABD5WKI8</accession>
<comment type="caution">
    <text evidence="2">The sequence shown here is derived from an EMBL/GenBank/DDBJ whole genome shotgun (WGS) entry which is preliminary data.</text>
</comment>
<dbReference type="GeneID" id="79303795"/>
<gene>
    <name evidence="2" type="ORF">ACFQJ6_05565</name>
</gene>
<dbReference type="Proteomes" id="UP001596407">
    <property type="component" value="Unassembled WGS sequence"/>
</dbReference>
<keyword evidence="3" id="KW-1185">Reference proteome</keyword>
<organism evidence="2 3">
    <name type="scientific">Halorussus caseinilyticus</name>
    <dbReference type="NCBI Taxonomy" id="3034025"/>
    <lineage>
        <taxon>Archaea</taxon>
        <taxon>Methanobacteriati</taxon>
        <taxon>Methanobacteriota</taxon>
        <taxon>Stenosarchaea group</taxon>
        <taxon>Halobacteria</taxon>
        <taxon>Halobacteriales</taxon>
        <taxon>Haladaptataceae</taxon>
        <taxon>Halorussus</taxon>
    </lineage>
</organism>
<proteinExistence type="predicted"/>
<evidence type="ECO:0000256" key="1">
    <source>
        <dbReference type="SAM" id="Phobius"/>
    </source>
</evidence>
<feature type="transmembrane region" description="Helical" evidence="1">
    <location>
        <begin position="17"/>
        <end position="38"/>
    </location>
</feature>
<name>A0ABD5WKI8_9EURY</name>
<protein>
    <submittedName>
        <fullName evidence="2">Uncharacterized protein</fullName>
    </submittedName>
</protein>
<keyword evidence="1" id="KW-0812">Transmembrane</keyword>
<dbReference type="AlphaFoldDB" id="A0ABD5WKI8"/>
<feature type="transmembrane region" description="Helical" evidence="1">
    <location>
        <begin position="50"/>
        <end position="72"/>
    </location>
</feature>
<feature type="transmembrane region" description="Helical" evidence="1">
    <location>
        <begin position="78"/>
        <end position="102"/>
    </location>
</feature>
<keyword evidence="1" id="KW-1133">Transmembrane helix</keyword>
<dbReference type="RefSeq" id="WP_276279231.1">
    <property type="nucleotide sequence ID" value="NZ_CP119809.1"/>
</dbReference>
<sequence length="106" mass="11337">MTALQLAPADIPNWVRILSQILSIATALVGLLIAYQAYRGYRRNDSRPMLFIAIGFTLTVGLPFVMVIPALVLSQSAFAATAIALLSDLSTLVGLGCILYALRMPG</sequence>
<dbReference type="Pfam" id="PF24365">
    <property type="entry name" value="DUF7521"/>
    <property type="match status" value="1"/>
</dbReference>
<evidence type="ECO:0000313" key="3">
    <source>
        <dbReference type="Proteomes" id="UP001596407"/>
    </source>
</evidence>
<evidence type="ECO:0000313" key="2">
    <source>
        <dbReference type="EMBL" id="MFC7079689.1"/>
    </source>
</evidence>
<keyword evidence="1" id="KW-0472">Membrane</keyword>